<feature type="compositionally biased region" description="Basic and acidic residues" evidence="1">
    <location>
        <begin position="1193"/>
        <end position="1211"/>
    </location>
</feature>
<organism evidence="2 3">
    <name type="scientific">Ganoderma sinense ZZ0214-1</name>
    <dbReference type="NCBI Taxonomy" id="1077348"/>
    <lineage>
        <taxon>Eukaryota</taxon>
        <taxon>Fungi</taxon>
        <taxon>Dikarya</taxon>
        <taxon>Basidiomycota</taxon>
        <taxon>Agaricomycotina</taxon>
        <taxon>Agaricomycetes</taxon>
        <taxon>Polyporales</taxon>
        <taxon>Polyporaceae</taxon>
        <taxon>Ganoderma</taxon>
    </lineage>
</organism>
<feature type="region of interest" description="Disordered" evidence="1">
    <location>
        <begin position="1"/>
        <end position="56"/>
    </location>
</feature>
<evidence type="ECO:0000313" key="2">
    <source>
        <dbReference type="EMBL" id="PIL28322.1"/>
    </source>
</evidence>
<feature type="compositionally biased region" description="Low complexity" evidence="1">
    <location>
        <begin position="1324"/>
        <end position="1334"/>
    </location>
</feature>
<comment type="caution">
    <text evidence="2">The sequence shown here is derived from an EMBL/GenBank/DDBJ whole genome shotgun (WGS) entry which is preliminary data.</text>
</comment>
<feature type="compositionally biased region" description="Low complexity" evidence="1">
    <location>
        <begin position="1107"/>
        <end position="1119"/>
    </location>
</feature>
<feature type="compositionally biased region" description="Polar residues" evidence="1">
    <location>
        <begin position="1220"/>
        <end position="1230"/>
    </location>
</feature>
<feature type="compositionally biased region" description="Polar residues" evidence="1">
    <location>
        <begin position="1271"/>
        <end position="1287"/>
    </location>
</feature>
<reference evidence="2 3" key="1">
    <citation type="journal article" date="2015" name="Sci. Rep.">
        <title>Chromosome-level genome map provides insights into diverse defense mechanisms in the medicinal fungus Ganoderma sinense.</title>
        <authorList>
            <person name="Zhu Y."/>
            <person name="Xu J."/>
            <person name="Sun C."/>
            <person name="Zhou S."/>
            <person name="Xu H."/>
            <person name="Nelson D.R."/>
            <person name="Qian J."/>
            <person name="Song J."/>
            <person name="Luo H."/>
            <person name="Xiang L."/>
            <person name="Li Y."/>
            <person name="Xu Z."/>
            <person name="Ji A."/>
            <person name="Wang L."/>
            <person name="Lu S."/>
            <person name="Hayward A."/>
            <person name="Sun W."/>
            <person name="Li X."/>
            <person name="Schwartz D.C."/>
            <person name="Wang Y."/>
            <person name="Chen S."/>
        </authorList>
    </citation>
    <scope>NUCLEOTIDE SEQUENCE [LARGE SCALE GENOMIC DNA]</scope>
    <source>
        <strain evidence="2 3">ZZ0214-1</strain>
    </source>
</reference>
<feature type="compositionally biased region" description="Polar residues" evidence="1">
    <location>
        <begin position="1050"/>
        <end position="1066"/>
    </location>
</feature>
<feature type="compositionally biased region" description="Polar residues" evidence="1">
    <location>
        <begin position="1455"/>
        <end position="1470"/>
    </location>
</feature>
<feature type="region of interest" description="Disordered" evidence="1">
    <location>
        <begin position="953"/>
        <end position="1481"/>
    </location>
</feature>
<dbReference type="Proteomes" id="UP000230002">
    <property type="component" value="Unassembled WGS sequence"/>
</dbReference>
<feature type="compositionally biased region" description="Polar residues" evidence="1">
    <location>
        <begin position="1404"/>
        <end position="1417"/>
    </location>
</feature>
<protein>
    <submittedName>
        <fullName evidence="2">Uncharacterized protein</fullName>
    </submittedName>
</protein>
<sequence length="1494" mass="166497">MGKNKRQLEPDREMGETDARPGEDVAQGNSKSHSGLETGVKIEQEKGESTITDSQDRERKLETAIQKAFIGFTVLDIVNTPFPDTQYEFGTWNGRPVVDRAVVGMVRSFREDGKMPEKATISIGIEKSWIDLTSTSKQDLSWSDIPRLGWTQAVEHAVVQFFGGRHRMKACIMWANVLEDERTKVKQKLERLKKSGGQSTSEDEALRLEEWLSRLDKAIQDAHLWVCRVYVLSELSNECQLHLSKNEVRPSRQATADEKMFMSRLELLNAMASWQQKNPLTSPPDHGTKTWREDIYNVAFSEADRRAPYMFMFTNPHAFKVLGSICSFSYLRNGKTITLNTLSRALRPISRASHSMPVPAAGFLWGWMIRRACEELALIASAVSFPKLGLDVDGDGRVLEHMRLLMKEDPLPEAVKDVQVVTDTRDLILRWTTRDNVRDVVWSGATLEAVDEEYIKHFRPGPALYHFGDDEAPEWVVALQEYKATIGDILKIMWTTKLQDATLITPSESGSPDAIALENAYDKLQWAWTMREVGGVAGCDMPLPTKSFLQDLLCRLEDCALGFEWLVRSVDGLCDSEIRLIDLPTFDYISHLVTLLSCERLFVPGDRKEDQICAWLSNRLPLLAEVSVLLGEITTDNMRAFYSLSQNRWREKIVRGHVAVGNIPEDFPLELRKIMPFFEWSMQDRERVAAAAQWIKQAWAADESAEREDALANRLCKSIAHLNPDALDRVPGLAMLYRTSRSWWTEVPRSIPEEAWMYAYQCVIGLKLWAETSGRILRHSSGRTLRDELGEYLSMWAQPRCQESHKSTSNGEWVFWDSLVFEGVMAYGSELGLPACEVQGRVGSSGNVNIAKLVTTRTFRASSQPSGSSISAFLFTPHQAFFDNADRIEFMELHPDTRLYVPPNTRTAQFSIDTLDFGPEDEDDPDVFRTMEEFCNEDPVRYAEFKKRAKRGANKASDFDSLRPQQYNLDESCSESEPSSDYEEPQSTRSLDRQHTQDSTPHSHADGSNTSTGDPLDSHHGNPSDAKDEDELAVRITNFQATRTPGDAHNSPTRQEPDSSSPQVRGSSARPEREVSSGPLCDTSRDEDQNGRCQARPATVTSEVEASSKVQLSLSSRSQHQASMEIEGEGSIKIASQGSIPLASRTTSPIERDPSGRTGSQMPTRLEHETSVTLESEIGGQPAQTTLGLIDGEGARKNEGDRSGKVDKDVGGEEADADVSNKTHSTTNATLGDLPPLVLAKPPLARARGRSGPLRIQPVRDPPCKNPTPPAASTTAGMHSSPDQQQDCSEDHDSAKRTASGPDQHSSSRSRDTDQTDSPVDAVSIPSSPGIPSPVADLWNSPDLQMQEISDDREGTSYLPMEDFATQDGEGDTDRVQSHRHGKNAAASTHAQAVAPAMRRRPNNSRAESLENQVNQQIKRRQQTADLSSSQPPPKKPKTQPAAFTSFQFHDDHTGNSGRGSQPSTSQPRNRNALAHSLKKSGFTKQELKSFEML</sequence>
<feature type="compositionally biased region" description="Acidic residues" evidence="1">
    <location>
        <begin position="972"/>
        <end position="984"/>
    </location>
</feature>
<evidence type="ECO:0000256" key="1">
    <source>
        <dbReference type="SAM" id="MobiDB-lite"/>
    </source>
</evidence>
<keyword evidence="3" id="KW-1185">Reference proteome</keyword>
<evidence type="ECO:0000313" key="3">
    <source>
        <dbReference type="Proteomes" id="UP000230002"/>
    </source>
</evidence>
<feature type="compositionally biased region" description="Polar residues" evidence="1">
    <location>
        <begin position="1134"/>
        <end position="1149"/>
    </location>
</feature>
<feature type="compositionally biased region" description="Pro residues" evidence="1">
    <location>
        <begin position="1260"/>
        <end position="1270"/>
    </location>
</feature>
<dbReference type="OrthoDB" id="2757153at2759"/>
<feature type="compositionally biased region" description="Basic and acidic residues" evidence="1">
    <location>
        <begin position="1"/>
        <end position="23"/>
    </location>
</feature>
<name>A0A2G8S3I2_9APHY</name>
<dbReference type="EMBL" id="AYKW01000025">
    <property type="protein sequence ID" value="PIL28322.1"/>
    <property type="molecule type" value="Genomic_DNA"/>
</dbReference>
<feature type="compositionally biased region" description="Basic and acidic residues" evidence="1">
    <location>
        <begin position="1016"/>
        <end position="1026"/>
    </location>
</feature>
<gene>
    <name evidence="2" type="ORF">GSI_09611</name>
</gene>
<proteinExistence type="predicted"/>
<feature type="compositionally biased region" description="Basic and acidic residues" evidence="1">
    <location>
        <begin position="990"/>
        <end position="1005"/>
    </location>
</feature>
<accession>A0A2G8S3I2</accession>
<feature type="compositionally biased region" description="Low complexity" evidence="1">
    <location>
        <begin position="1234"/>
        <end position="1246"/>
    </location>
</feature>
<feature type="compositionally biased region" description="Basic and acidic residues" evidence="1">
    <location>
        <begin position="40"/>
        <end position="56"/>
    </location>
</feature>